<dbReference type="InterPro" id="IPR036866">
    <property type="entry name" value="RibonucZ/Hydroxyglut_hydro"/>
</dbReference>
<dbReference type="Gene3D" id="3.40.50.10710">
    <property type="entry name" value="Metallo-hydrolase/oxidoreductase"/>
    <property type="match status" value="1"/>
</dbReference>
<sequence length="454" mass="51316">MSVSTHITFWSGLNTIGGNIVSITNGNYRIITDFGALVGADITQLSDQINLETLLKKGMIPPIKGIYAQEFIEGSKLVAAEADQIMTIVCLSHIHLDHIGSLGQLDVSIPVYLTQESFTLYKKLVHRNLLPNYNVNWQTISTETAFEHGPFHITFKESDHDTLGASSIFITCPDMKIIHSGDFRLSGFHPEKVQHWALEAQDYEPDILLLEGTAFSEIKEVQCLPEDQEIFSIDALSERKLIQKISGLLVDHPESSFAINFYPQNIQRIIAVAEQAQKYQRKLLLDPNYYYLLASLDLIQDFPIVCLLNEDAKKYLEENISYVTLEDVKLAPGGYIIQIDYQYRSILSDIPAGLYLHSNGFPLGSFQTEYKSFVDFIIKSGWKFVNANVSGHANKQDLLALAYTINPRIVIPWHTFQPSAFANALEEYGMSTFMPQKGQEYLLKELLGEDYEEN</sequence>
<keyword evidence="1" id="KW-0378">Hydrolase</keyword>
<dbReference type="Pfam" id="PF12706">
    <property type="entry name" value="Lactamase_B_2"/>
    <property type="match status" value="1"/>
</dbReference>
<evidence type="ECO:0000313" key="5">
    <source>
        <dbReference type="Proteomes" id="UP000721415"/>
    </source>
</evidence>
<dbReference type="Pfam" id="PF07521">
    <property type="entry name" value="RMMBL"/>
    <property type="match status" value="1"/>
</dbReference>
<dbReference type="EMBL" id="JACBXQ010000004">
    <property type="protein sequence ID" value="MBG9986838.1"/>
    <property type="molecule type" value="Genomic_DNA"/>
</dbReference>
<dbReference type="InterPro" id="IPR011108">
    <property type="entry name" value="RMMBL"/>
</dbReference>
<evidence type="ECO:0000256" key="1">
    <source>
        <dbReference type="ARBA" id="ARBA00022839"/>
    </source>
</evidence>
<organism evidence="4 5">
    <name type="scientific">Facklamia lactis</name>
    <dbReference type="NCBI Taxonomy" id="2749967"/>
    <lineage>
        <taxon>Bacteria</taxon>
        <taxon>Bacillati</taxon>
        <taxon>Bacillota</taxon>
        <taxon>Bacilli</taxon>
        <taxon>Lactobacillales</taxon>
        <taxon>Aerococcaceae</taxon>
        <taxon>Facklamia</taxon>
    </lineage>
</organism>
<dbReference type="RefSeq" id="WP_197115748.1">
    <property type="nucleotide sequence ID" value="NZ_JACBXQ010000004.1"/>
</dbReference>
<dbReference type="InterPro" id="IPR042173">
    <property type="entry name" value="RNase_J_2"/>
</dbReference>
<keyword evidence="1" id="KW-0540">Nuclease</keyword>
<name>A0ABS0LRP9_9LACT</name>
<feature type="domain" description="Metallo-beta-lactamase" evidence="3">
    <location>
        <begin position="17"/>
        <end position="218"/>
    </location>
</feature>
<keyword evidence="1" id="KW-0269">Exonuclease</keyword>
<evidence type="ECO:0000313" key="4">
    <source>
        <dbReference type="EMBL" id="MBG9986838.1"/>
    </source>
</evidence>
<gene>
    <name evidence="4" type="ORF">HZY91_07995</name>
</gene>
<reference evidence="4 5" key="1">
    <citation type="submission" date="2020-07" db="EMBL/GenBank/DDBJ databases">
        <title>Facklamia lactis sp. nov., isolated from raw milk.</title>
        <authorList>
            <person name="Doll E.V."/>
            <person name="Huptas C."/>
            <person name="Staib L."/>
            <person name="Wenning M."/>
            <person name="Scherer S."/>
        </authorList>
    </citation>
    <scope>NUCLEOTIDE SEQUENCE [LARGE SCALE GENOMIC DNA]</scope>
    <source>
        <strain evidence="4 5">DSM 111018</strain>
    </source>
</reference>
<dbReference type="InterPro" id="IPR001279">
    <property type="entry name" value="Metallo-B-lactamas"/>
</dbReference>
<keyword evidence="5" id="KW-1185">Reference proteome</keyword>
<dbReference type="SMART" id="SM00849">
    <property type="entry name" value="Lactamase_B"/>
    <property type="match status" value="1"/>
</dbReference>
<dbReference type="Gene3D" id="3.60.15.10">
    <property type="entry name" value="Ribonuclease Z/Hydroxyacylglutathione hydrolase-like"/>
    <property type="match status" value="1"/>
</dbReference>
<comment type="caution">
    <text evidence="4">The sequence shown here is derived from an EMBL/GenBank/DDBJ whole genome shotgun (WGS) entry which is preliminary data.</text>
</comment>
<evidence type="ECO:0000256" key="2">
    <source>
        <dbReference type="ARBA" id="ARBA00022884"/>
    </source>
</evidence>
<dbReference type="SUPFAM" id="SSF56281">
    <property type="entry name" value="Metallo-hydrolase/oxidoreductase"/>
    <property type="match status" value="1"/>
</dbReference>
<dbReference type="Proteomes" id="UP000721415">
    <property type="component" value="Unassembled WGS sequence"/>
</dbReference>
<keyword evidence="2" id="KW-0694">RNA-binding</keyword>
<dbReference type="PANTHER" id="PTHR43694:SF1">
    <property type="entry name" value="RIBONUCLEASE J"/>
    <property type="match status" value="1"/>
</dbReference>
<evidence type="ECO:0000259" key="3">
    <source>
        <dbReference type="SMART" id="SM00849"/>
    </source>
</evidence>
<dbReference type="PANTHER" id="PTHR43694">
    <property type="entry name" value="RIBONUCLEASE J"/>
    <property type="match status" value="1"/>
</dbReference>
<proteinExistence type="predicted"/>
<protein>
    <submittedName>
        <fullName evidence="4">MBL fold metallo-hydrolase</fullName>
    </submittedName>
</protein>
<accession>A0ABS0LRP9</accession>